<organism evidence="3 4">
    <name type="scientific">Mycena indigotica</name>
    <dbReference type="NCBI Taxonomy" id="2126181"/>
    <lineage>
        <taxon>Eukaryota</taxon>
        <taxon>Fungi</taxon>
        <taxon>Dikarya</taxon>
        <taxon>Basidiomycota</taxon>
        <taxon>Agaricomycotina</taxon>
        <taxon>Agaricomycetes</taxon>
        <taxon>Agaricomycetidae</taxon>
        <taxon>Agaricales</taxon>
        <taxon>Marasmiineae</taxon>
        <taxon>Mycenaceae</taxon>
        <taxon>Mycena</taxon>
    </lineage>
</organism>
<comment type="similarity">
    <text evidence="1">Belongs to the lcsJ thioesterase family.</text>
</comment>
<accession>A0A8H6SQZ7</accession>
<keyword evidence="2" id="KW-1133">Transmembrane helix</keyword>
<evidence type="ECO:0000313" key="3">
    <source>
        <dbReference type="EMBL" id="KAF7303876.1"/>
    </source>
</evidence>
<keyword evidence="2" id="KW-0472">Membrane</keyword>
<dbReference type="InterPro" id="IPR029069">
    <property type="entry name" value="HotDog_dom_sf"/>
</dbReference>
<dbReference type="AlphaFoldDB" id="A0A8H6SQZ7"/>
<dbReference type="PANTHER" id="PTHR12475:SF4">
    <property type="entry name" value="PROTEIN THEM6"/>
    <property type="match status" value="1"/>
</dbReference>
<dbReference type="SUPFAM" id="SSF54637">
    <property type="entry name" value="Thioesterase/thiol ester dehydrase-isomerase"/>
    <property type="match status" value="1"/>
</dbReference>
<dbReference type="GeneID" id="59345443"/>
<evidence type="ECO:0000256" key="2">
    <source>
        <dbReference type="SAM" id="Phobius"/>
    </source>
</evidence>
<evidence type="ECO:0000313" key="4">
    <source>
        <dbReference type="Proteomes" id="UP000636479"/>
    </source>
</evidence>
<feature type="transmembrane region" description="Helical" evidence="2">
    <location>
        <begin position="28"/>
        <end position="48"/>
    </location>
</feature>
<proteinExistence type="inferred from homology"/>
<reference evidence="3" key="1">
    <citation type="submission" date="2020-05" db="EMBL/GenBank/DDBJ databases">
        <title>Mycena genomes resolve the evolution of fungal bioluminescence.</title>
        <authorList>
            <person name="Tsai I.J."/>
        </authorList>
    </citation>
    <scope>NUCLEOTIDE SEQUENCE</scope>
    <source>
        <strain evidence="3">171206Taipei</strain>
    </source>
</reference>
<dbReference type="InterPro" id="IPR051490">
    <property type="entry name" value="THEM6_lcsJ_thioesterase"/>
</dbReference>
<dbReference type="RefSeq" id="XP_037220848.1">
    <property type="nucleotide sequence ID" value="XM_037362927.1"/>
</dbReference>
<comment type="caution">
    <text evidence="3">The sequence shown here is derived from an EMBL/GenBank/DDBJ whole genome shotgun (WGS) entry which is preliminary data.</text>
</comment>
<name>A0A8H6SQZ7_9AGAR</name>
<keyword evidence="4" id="KW-1185">Reference proteome</keyword>
<dbReference type="Proteomes" id="UP000636479">
    <property type="component" value="Unassembled WGS sequence"/>
</dbReference>
<dbReference type="PANTHER" id="PTHR12475">
    <property type="match status" value="1"/>
</dbReference>
<protein>
    <submittedName>
        <fullName evidence="3">Uncharacterized protein</fullName>
    </submittedName>
</protein>
<dbReference type="OrthoDB" id="265761at2759"/>
<dbReference type="Pfam" id="PF13279">
    <property type="entry name" value="4HBT_2"/>
    <property type="match status" value="1"/>
</dbReference>
<dbReference type="EMBL" id="JACAZF010000005">
    <property type="protein sequence ID" value="KAF7303876.1"/>
    <property type="molecule type" value="Genomic_DNA"/>
</dbReference>
<keyword evidence="2" id="KW-0812">Transmembrane</keyword>
<gene>
    <name evidence="3" type="ORF">MIND_00617700</name>
</gene>
<evidence type="ECO:0000256" key="1">
    <source>
        <dbReference type="ARBA" id="ARBA00038476"/>
    </source>
</evidence>
<sequence length="381" mass="43116">MATALVLRQKLDVVLRLALSGVKMTPVIAKYFTILVFLLNFGSWPLAWHFRVFHYVIPDHLSYRALQIRNIFTRGEKWRLALQDWNERRMAIGVNPFRQVWTYKWSVGIHEGDFLLHMSNSSYGATLDRTRMHLATIVFPTLLRVGGFAPLGAKHYHFIREIPTLSSYEVRATIATWDQKWFYTVFRFVKPVSAKDKKAGKRVDPSPIASTPLPINGNAEPEALMKALAARAATVPEHDGAFLYTDVHQFFFFLLAGVVVNQFCFKVGRITVPPALVFASNGLYVPPDADSAPSATGARPPYWEKVRAFNASTPKLRKLFAGGWRDTPPEDRWWEEAFAHGEDIRKARLELFTGSPDGEKKGGLVGTMEAVREMSRLPVLP</sequence>